<reference evidence="1 2" key="2">
    <citation type="submission" date="2018-11" db="EMBL/GenBank/DDBJ databases">
        <authorList>
            <consortium name="Pathogen Informatics"/>
        </authorList>
    </citation>
    <scope>NUCLEOTIDE SEQUENCE [LARGE SCALE GENOMIC DNA]</scope>
    <source>
        <strain evidence="1 2">Egypt</strain>
    </source>
</reference>
<reference evidence="3" key="1">
    <citation type="submission" date="2016-06" db="UniProtKB">
        <authorList>
            <consortium name="WormBaseParasite"/>
        </authorList>
    </citation>
    <scope>IDENTIFICATION</scope>
</reference>
<dbReference type="AlphaFoldDB" id="A0A183B7S6"/>
<proteinExistence type="predicted"/>
<evidence type="ECO:0000313" key="1">
    <source>
        <dbReference type="EMBL" id="VDP92533.1"/>
    </source>
</evidence>
<gene>
    <name evidence="1" type="ORF">ECPE_LOCUS15261</name>
</gene>
<dbReference type="Pfam" id="PF15375">
    <property type="entry name" value="FSAF1"/>
    <property type="match status" value="1"/>
</dbReference>
<name>A0A183B7S6_9TREM</name>
<dbReference type="OrthoDB" id="10067479at2759"/>
<organism evidence="3">
    <name type="scientific">Echinostoma caproni</name>
    <dbReference type="NCBI Taxonomy" id="27848"/>
    <lineage>
        <taxon>Eukaryota</taxon>
        <taxon>Metazoa</taxon>
        <taxon>Spiralia</taxon>
        <taxon>Lophotrochozoa</taxon>
        <taxon>Platyhelminthes</taxon>
        <taxon>Trematoda</taxon>
        <taxon>Digenea</taxon>
        <taxon>Plagiorchiida</taxon>
        <taxon>Echinostomata</taxon>
        <taxon>Echinostomatoidea</taxon>
        <taxon>Echinostomatidae</taxon>
        <taxon>Echinostoma</taxon>
    </lineage>
</organism>
<keyword evidence="2" id="KW-1185">Reference proteome</keyword>
<dbReference type="EMBL" id="UZAN01060000">
    <property type="protein sequence ID" value="VDP92533.1"/>
    <property type="molecule type" value="Genomic_DNA"/>
</dbReference>
<evidence type="ECO:0000313" key="2">
    <source>
        <dbReference type="Proteomes" id="UP000272942"/>
    </source>
</evidence>
<dbReference type="InterPro" id="IPR027973">
    <property type="entry name" value="FSAF1-like"/>
</dbReference>
<dbReference type="Proteomes" id="UP000272942">
    <property type="component" value="Unassembled WGS sequence"/>
</dbReference>
<accession>A0A183B7S6</accession>
<dbReference type="WBParaSite" id="ECPE_0001530101-mRNA-1">
    <property type="protein sequence ID" value="ECPE_0001530101-mRNA-1"/>
    <property type="gene ID" value="ECPE_0001530101"/>
</dbReference>
<protein>
    <submittedName>
        <fullName evidence="3">Reverse transcriptase domain-containing protein</fullName>
    </submittedName>
</protein>
<sequence>METALSSCEDSGIDLLPGGRLSDLDYADDIVLLSEDPDKLQTFLDNLNTNVAISGMRFAPSKCKMLLQDWVGPAPSLILPGEPEDESVYVNLSDLPYDLMRFNISAKSGSERREARKALLLKMGAAPPKKQYINYKTLMRSRKEAKMQASLLPPEVASFWCSTYTDHSDSYYNGEQTCAS</sequence>
<evidence type="ECO:0000313" key="3">
    <source>
        <dbReference type="WBParaSite" id="ECPE_0001530101-mRNA-1"/>
    </source>
</evidence>